<comment type="similarity">
    <text evidence="1">Belongs to the ParD antitoxin family.</text>
</comment>
<keyword evidence="2" id="KW-1277">Toxin-antitoxin system</keyword>
<dbReference type="EMBL" id="CP002395">
    <property type="protein sequence ID" value="ADU13094.1"/>
    <property type="molecule type" value="Genomic_DNA"/>
</dbReference>
<dbReference type="PANTHER" id="PTHR36582">
    <property type="entry name" value="ANTITOXIN PARD"/>
    <property type="match status" value="1"/>
</dbReference>
<gene>
    <name evidence="3" type="ordered locus">Astex_1426</name>
</gene>
<evidence type="ECO:0000256" key="2">
    <source>
        <dbReference type="ARBA" id="ARBA00022649"/>
    </source>
</evidence>
<dbReference type="PANTHER" id="PTHR36582:SF2">
    <property type="entry name" value="ANTITOXIN PARD"/>
    <property type="match status" value="1"/>
</dbReference>
<dbReference type="Gene3D" id="6.10.10.120">
    <property type="entry name" value="Antitoxin ParD1-like"/>
    <property type="match status" value="1"/>
</dbReference>
<dbReference type="RefSeq" id="WP_013478926.1">
    <property type="nucleotide sequence ID" value="NC_014816.1"/>
</dbReference>
<sequence>MATSVALNPHFEAFINSQISIGRCNNVSEVIREGLRLQEDCGLEKRRQREAVRAEIAKGRKVILSPRALSGLRGYCGLL</sequence>
<dbReference type="STRING" id="573065.Astex_1426"/>
<dbReference type="GO" id="GO:0006355">
    <property type="term" value="P:regulation of DNA-templated transcription"/>
    <property type="evidence" value="ECO:0007669"/>
    <property type="project" value="InterPro"/>
</dbReference>
<evidence type="ECO:0000313" key="4">
    <source>
        <dbReference type="Proteomes" id="UP000001492"/>
    </source>
</evidence>
<evidence type="ECO:0000256" key="1">
    <source>
        <dbReference type="ARBA" id="ARBA00008580"/>
    </source>
</evidence>
<dbReference type="Proteomes" id="UP000001492">
    <property type="component" value="Chromosome 1"/>
</dbReference>
<dbReference type="eggNOG" id="COG3609">
    <property type="taxonomic scope" value="Bacteria"/>
</dbReference>
<keyword evidence="4" id="KW-1185">Reference proteome</keyword>
<dbReference type="InterPro" id="IPR038296">
    <property type="entry name" value="ParD_sf"/>
</dbReference>
<organism evidence="3 4">
    <name type="scientific">Asticcacaulis excentricus (strain ATCC 15261 / DSM 4724 / KCTC 12464 / NCIMB 9791 / VKM B-1370 / CB 48)</name>
    <dbReference type="NCBI Taxonomy" id="573065"/>
    <lineage>
        <taxon>Bacteria</taxon>
        <taxon>Pseudomonadati</taxon>
        <taxon>Pseudomonadota</taxon>
        <taxon>Alphaproteobacteria</taxon>
        <taxon>Caulobacterales</taxon>
        <taxon>Caulobacteraceae</taxon>
        <taxon>Asticcacaulis</taxon>
    </lineage>
</organism>
<dbReference type="AlphaFoldDB" id="E8RPJ6"/>
<dbReference type="Pfam" id="PF03693">
    <property type="entry name" value="ParD_antitoxin"/>
    <property type="match status" value="1"/>
</dbReference>
<dbReference type="KEGG" id="aex:Astex_1426"/>
<dbReference type="SUPFAM" id="SSF47598">
    <property type="entry name" value="Ribbon-helix-helix"/>
    <property type="match status" value="1"/>
</dbReference>
<dbReference type="HOGENOM" id="CLU_2598454_0_0_5"/>
<dbReference type="InterPro" id="IPR022789">
    <property type="entry name" value="ParD"/>
</dbReference>
<dbReference type="OrthoDB" id="291307at2"/>
<protein>
    <submittedName>
        <fullName evidence="3">Addiction module antidote protein, CC2985 family</fullName>
    </submittedName>
</protein>
<reference evidence="4" key="1">
    <citation type="submission" date="2010-12" db="EMBL/GenBank/DDBJ databases">
        <title>Complete sequence of chromosome 1 of Asticcacaulis excentricus CB 48.</title>
        <authorList>
            <consortium name="US DOE Joint Genome Institute"/>
            <person name="Lucas S."/>
            <person name="Copeland A."/>
            <person name="Lapidus A."/>
            <person name="Cheng J.-F."/>
            <person name="Bruce D."/>
            <person name="Goodwin L."/>
            <person name="Pitluck S."/>
            <person name="Teshima H."/>
            <person name="Davenport K."/>
            <person name="Detter J.C."/>
            <person name="Han C."/>
            <person name="Tapia R."/>
            <person name="Land M."/>
            <person name="Hauser L."/>
            <person name="Jeffries C."/>
            <person name="Kyrpides N."/>
            <person name="Ivanova N."/>
            <person name="Ovchinnikova G."/>
            <person name="Brun Y.V."/>
            <person name="Woyke T."/>
        </authorList>
    </citation>
    <scope>NUCLEOTIDE SEQUENCE [LARGE SCALE GENOMIC DNA]</scope>
    <source>
        <strain evidence="4">ATCC 15261 / DSM 4724 / KCTC 12464 / NCIMB 9791 / VKM B-1370 / CB 48</strain>
    </source>
</reference>
<evidence type="ECO:0000313" key="3">
    <source>
        <dbReference type="EMBL" id="ADU13094.1"/>
    </source>
</evidence>
<dbReference type="InterPro" id="IPR010985">
    <property type="entry name" value="Ribbon_hlx_hlx"/>
</dbReference>
<dbReference type="NCBIfam" id="TIGR02606">
    <property type="entry name" value="antidote_CC2985"/>
    <property type="match status" value="1"/>
</dbReference>
<accession>E8RPJ6</accession>
<proteinExistence type="inferred from homology"/>
<name>E8RPJ6_ASTEC</name>